<reference evidence="1" key="1">
    <citation type="submission" date="2020-07" db="EMBL/GenBank/DDBJ databases">
        <title>Highly diverse flavobacterial phages as mortality factor during North Sea spring blooms.</title>
        <authorList>
            <person name="Bartlau N."/>
            <person name="Wichels A."/>
            <person name="Krohne G."/>
            <person name="Adriaenssens E.M."/>
            <person name="Heins A."/>
            <person name="Fuchs B.M."/>
            <person name="Amann R."/>
            <person name="Moraru C."/>
        </authorList>
    </citation>
    <scope>NUCLEOTIDE SEQUENCE</scope>
</reference>
<evidence type="ECO:0000313" key="2">
    <source>
        <dbReference type="Proteomes" id="UP000693667"/>
    </source>
</evidence>
<name>A0A8E4ZKE6_9CAUD</name>
<proteinExistence type="predicted"/>
<evidence type="ECO:0000313" key="1">
    <source>
        <dbReference type="EMBL" id="QQV90886.1"/>
    </source>
</evidence>
<sequence>MIHCKELNKSFVNKNEMFKEIVKNKEEIISFKKSQIQKSFEKGGSLKAKVIDSSKLTEQIKGVKFEDNYYYIAVNSTRILDSHSDLHLDPIWDFTVKAQQGKNYLVDTHVLSIGTTIARKEHIEMFTAKVPFSVIGKNYKGDTVVLIYKIAKDKIIDKKAKEWLDSGDDIEASVRMQYVTIEFCLNSTEKGDETFLSNFEKYYPIIANKEDFEEEIYYFWAISEAKNINESSLVLFGSNNATGQIVSNEDTKAAEQALYKQEADAQSLQRKQLLTNILNN</sequence>
<keyword evidence="2" id="KW-1185">Reference proteome</keyword>
<gene>
    <name evidence="1" type="ORF">Freya1_15</name>
</gene>
<protein>
    <submittedName>
        <fullName evidence="1">Structural protein</fullName>
    </submittedName>
</protein>
<organism evidence="1 2">
    <name type="scientific">Polaribacter phage Freya_1</name>
    <dbReference type="NCBI Taxonomy" id="2745662"/>
    <lineage>
        <taxon>Viruses</taxon>
        <taxon>Duplodnaviria</taxon>
        <taxon>Heunggongvirae</taxon>
        <taxon>Uroviricota</taxon>
        <taxon>Caudoviricetes</taxon>
        <taxon>Forsetiviridae</taxon>
        <taxon>Freyavirus</taxon>
        <taxon>Freyavirus freya</taxon>
    </lineage>
</organism>
<dbReference type="EMBL" id="MT732463">
    <property type="protein sequence ID" value="QQV90886.1"/>
    <property type="molecule type" value="Genomic_DNA"/>
</dbReference>
<accession>A0A8E4ZKE6</accession>
<dbReference type="Proteomes" id="UP000693667">
    <property type="component" value="Segment"/>
</dbReference>